<keyword evidence="3" id="KW-0732">Signal</keyword>
<protein>
    <submittedName>
        <fullName evidence="4">RND family efflux transporter, MFP subunit</fullName>
    </submittedName>
</protein>
<comment type="caution">
    <text evidence="4">The sequence shown here is derived from an EMBL/GenBank/DDBJ whole genome shotgun (WGS) entry which is preliminary data.</text>
</comment>
<dbReference type="EMBL" id="ABIA03000002">
    <property type="protein sequence ID" value="EDQ34676.1"/>
    <property type="molecule type" value="Genomic_DNA"/>
</dbReference>
<dbReference type="SUPFAM" id="SSF111369">
    <property type="entry name" value="HlyD-like secretion proteins"/>
    <property type="match status" value="1"/>
</dbReference>
<evidence type="ECO:0000313" key="4">
    <source>
        <dbReference type="EMBL" id="EDQ34676.1"/>
    </source>
</evidence>
<dbReference type="InterPro" id="IPR006143">
    <property type="entry name" value="RND_pump_MFP"/>
</dbReference>
<feature type="coiled-coil region" evidence="2">
    <location>
        <begin position="89"/>
        <end position="116"/>
    </location>
</feature>
<dbReference type="GO" id="GO:0015562">
    <property type="term" value="F:efflux transmembrane transporter activity"/>
    <property type="evidence" value="ECO:0007669"/>
    <property type="project" value="TreeGrafter"/>
</dbReference>
<dbReference type="Proteomes" id="UP000004291">
    <property type="component" value="Chromosome"/>
</dbReference>
<sequence>MIYAFRMLLIASLAAPLATPAVAQDTPLRVAKLMTVGSETGGVTRQFFGQVVARQTVDMAFQVSGQIVRFPADEGAEISEGSLIAQLDLEPFELQLQQAQLQADQAERALERMTQLAGSVSEASREDAATSFSLAKVALRNAEVALENATLLAPFDALVASRNVANFTTTSSGTPVVRLHDMSELRVDIDVPEVLFQRAGQNADLTLEARFPTGTKTYPLEIREFNAEASTVGQTFRLTLGMERPSDMVALPGSTVTVLATIDAGQPRLIIPATALRIANDGSTSVLVFAPADDGAGMLSEVDIEVEPTRDGQFRVISGLEAGTEIVHIGAQALADGQMVRRFTGFSN</sequence>
<accession>A9CZ01</accession>
<evidence type="ECO:0000256" key="1">
    <source>
        <dbReference type="ARBA" id="ARBA00009477"/>
    </source>
</evidence>
<comment type="similarity">
    <text evidence="1">Belongs to the membrane fusion protein (MFP) (TC 8.A.1) family.</text>
</comment>
<proteinExistence type="inferred from homology"/>
<dbReference type="NCBIfam" id="TIGR01730">
    <property type="entry name" value="RND_mfp"/>
    <property type="match status" value="1"/>
</dbReference>
<dbReference type="Gene3D" id="2.40.30.170">
    <property type="match status" value="1"/>
</dbReference>
<dbReference type="AlphaFoldDB" id="A9CZ01"/>
<feature type="signal peptide" evidence="3">
    <location>
        <begin position="1"/>
        <end position="23"/>
    </location>
</feature>
<evidence type="ECO:0000256" key="3">
    <source>
        <dbReference type="SAM" id="SignalP"/>
    </source>
</evidence>
<reference evidence="4 5" key="1">
    <citation type="submission" date="2007-10" db="EMBL/GenBank/DDBJ databases">
        <authorList>
            <person name="Wagner-Dobler I."/>
            <person name="Ferriera S."/>
            <person name="Johnson J."/>
            <person name="Kravitz S."/>
            <person name="Beeson K."/>
            <person name="Sutton G."/>
            <person name="Rogers Y.-H."/>
            <person name="Friedman R."/>
            <person name="Frazier M."/>
            <person name="Venter J.C."/>
        </authorList>
    </citation>
    <scope>NUCLEOTIDE SEQUENCE [LARGE SCALE GENOMIC DNA]</scope>
    <source>
        <strain evidence="4 5">DFL-43</strain>
    </source>
</reference>
<dbReference type="PANTHER" id="PTHR30469">
    <property type="entry name" value="MULTIDRUG RESISTANCE PROTEIN MDTA"/>
    <property type="match status" value="1"/>
</dbReference>
<keyword evidence="2" id="KW-0175">Coiled coil</keyword>
<organism evidence="4 5">
    <name type="scientific">Hoeflea phototrophica (strain DSM 17068 / NCIMB 14078 / DFL-43)</name>
    <dbReference type="NCBI Taxonomy" id="411684"/>
    <lineage>
        <taxon>Bacteria</taxon>
        <taxon>Pseudomonadati</taxon>
        <taxon>Pseudomonadota</taxon>
        <taxon>Alphaproteobacteria</taxon>
        <taxon>Hyphomicrobiales</taxon>
        <taxon>Rhizobiaceae</taxon>
        <taxon>Hoeflea</taxon>
    </lineage>
</organism>
<feature type="chain" id="PRO_5002734199" evidence="3">
    <location>
        <begin position="24"/>
        <end position="348"/>
    </location>
</feature>
<evidence type="ECO:0000256" key="2">
    <source>
        <dbReference type="SAM" id="Coils"/>
    </source>
</evidence>
<dbReference type="GO" id="GO:1990281">
    <property type="term" value="C:efflux pump complex"/>
    <property type="evidence" value="ECO:0007669"/>
    <property type="project" value="TreeGrafter"/>
</dbReference>
<name>A9CZ01_HOEPD</name>
<dbReference type="RefSeq" id="WP_007195937.1">
    <property type="nucleotide sequence ID" value="NZ_CM002917.1"/>
</dbReference>
<dbReference type="Gene3D" id="2.40.420.20">
    <property type="match status" value="1"/>
</dbReference>
<dbReference type="STRING" id="411684.HPDFL43_00725"/>
<reference evidence="4 5" key="2">
    <citation type="submission" date="2012-06" db="EMBL/GenBank/DDBJ databases">
        <authorList>
            <person name="Fiebig A."/>
        </authorList>
    </citation>
    <scope>NUCLEOTIDE SEQUENCE [LARGE SCALE GENOMIC DNA]</scope>
    <source>
        <strain evidence="4 5">DFL-43</strain>
    </source>
</reference>
<dbReference type="Gene3D" id="1.10.287.470">
    <property type="entry name" value="Helix hairpin bin"/>
    <property type="match status" value="1"/>
</dbReference>
<dbReference type="eggNOG" id="COG0845">
    <property type="taxonomic scope" value="Bacteria"/>
</dbReference>
<gene>
    <name evidence="4" type="ORF">HPDFL43_00725</name>
</gene>
<dbReference type="Gene3D" id="2.40.50.100">
    <property type="match status" value="1"/>
</dbReference>
<keyword evidence="5" id="KW-1185">Reference proteome</keyword>
<dbReference type="HOGENOM" id="CLU_018816_1_0_5"/>
<evidence type="ECO:0000313" key="5">
    <source>
        <dbReference type="Proteomes" id="UP000004291"/>
    </source>
</evidence>
<dbReference type="PANTHER" id="PTHR30469:SF20">
    <property type="entry name" value="EFFLUX RND TRANSPORTER PERIPLASMIC ADAPTOR SUBUNIT"/>
    <property type="match status" value="1"/>
</dbReference>